<keyword evidence="1" id="KW-0812">Transmembrane</keyword>
<organism evidence="2 3">
    <name type="scientific">Candidatus Rhodoblastus alkanivorans</name>
    <dbReference type="NCBI Taxonomy" id="2954117"/>
    <lineage>
        <taxon>Bacteria</taxon>
        <taxon>Pseudomonadati</taxon>
        <taxon>Pseudomonadota</taxon>
        <taxon>Alphaproteobacteria</taxon>
        <taxon>Hyphomicrobiales</taxon>
        <taxon>Rhodoblastaceae</taxon>
        <taxon>Rhodoblastus</taxon>
    </lineage>
</organism>
<name>A0ABS9Z1P5_9HYPH</name>
<dbReference type="Pfam" id="PF16868">
    <property type="entry name" value="NMT1_3"/>
    <property type="match status" value="1"/>
</dbReference>
<dbReference type="Proteomes" id="UP001139104">
    <property type="component" value="Unassembled WGS sequence"/>
</dbReference>
<dbReference type="Gene3D" id="3.40.190.10">
    <property type="entry name" value="Periplasmic binding protein-like II"/>
    <property type="match status" value="2"/>
</dbReference>
<keyword evidence="3" id="KW-1185">Reference proteome</keyword>
<keyword evidence="1" id="KW-1133">Transmembrane helix</keyword>
<dbReference type="PANTHER" id="PTHR42941:SF1">
    <property type="entry name" value="SLL1037 PROTEIN"/>
    <property type="match status" value="1"/>
</dbReference>
<dbReference type="InterPro" id="IPR011852">
    <property type="entry name" value="TRAP_TAXI"/>
</dbReference>
<comment type="caution">
    <text evidence="2">The sequence shown here is derived from an EMBL/GenBank/DDBJ whole genome shotgun (WGS) entry which is preliminary data.</text>
</comment>
<protein>
    <submittedName>
        <fullName evidence="2">ABC transporter substrate-binding protein</fullName>
    </submittedName>
</protein>
<dbReference type="SUPFAM" id="SSF53850">
    <property type="entry name" value="Periplasmic binding protein-like II"/>
    <property type="match status" value="1"/>
</dbReference>
<dbReference type="PANTHER" id="PTHR42941">
    <property type="entry name" value="SLL1037 PROTEIN"/>
    <property type="match status" value="1"/>
</dbReference>
<evidence type="ECO:0000313" key="3">
    <source>
        <dbReference type="Proteomes" id="UP001139104"/>
    </source>
</evidence>
<evidence type="ECO:0000256" key="1">
    <source>
        <dbReference type="SAM" id="Phobius"/>
    </source>
</evidence>
<gene>
    <name evidence="2" type="ORF">K2U94_02020</name>
</gene>
<evidence type="ECO:0000313" key="2">
    <source>
        <dbReference type="EMBL" id="MCI4681559.1"/>
    </source>
</evidence>
<dbReference type="EMBL" id="JAIVFP010000001">
    <property type="protein sequence ID" value="MCI4681559.1"/>
    <property type="molecule type" value="Genomic_DNA"/>
</dbReference>
<feature type="transmembrane region" description="Helical" evidence="1">
    <location>
        <begin position="327"/>
        <end position="346"/>
    </location>
</feature>
<accession>A0ABS9Z1P5</accession>
<sequence length="441" mass="47190">MWRLSLLILAAAAGLVAVATIGFYFYERPTTLRVAVPHGSEYQKLLVILNQEFVRSHEDIRLRIVPTTDETAASKTISEDHADLAVVRSDIPMPTNAATALILAHYSVVIVAPPGKTFANFSELKGRTIGVVETEMSGEANRRLLQTIESQYSIGPGEIKAIGVAPNNLAKFLRGRQIDALFVFGPFDSPQVSGPVKIVSESGAASGAPVFVPILEASALAERFPGLDATQILRGAFGGSPSRPPENISTIGATVRLVARNDLDNSTVGETTRLILADRALAAATVPIANHIEAPSTDKGEVLPTHPGAAAFLDGEEETFFDKYSDMIYIGAMVASVLISGLATLASRLTVSGFARFDQLMEKALTILKSGRKADSLETLAKLEIQIDEILTRSLAAAEMPKLDNHQLAALTLAVQQARLAIADRRSELGGRLPSVRPHDR</sequence>
<reference evidence="2" key="1">
    <citation type="journal article" date="2022" name="ISME J.">
        <title>Identification of active gaseous-alkane degraders at natural gas seeps.</title>
        <authorList>
            <person name="Farhan Ul Haque M."/>
            <person name="Hernandez M."/>
            <person name="Crombie A.T."/>
            <person name="Murrell J.C."/>
        </authorList>
    </citation>
    <scope>NUCLEOTIDE SEQUENCE</scope>
    <source>
        <strain evidence="2">PC2</strain>
    </source>
</reference>
<proteinExistence type="predicted"/>
<dbReference type="RefSeq" id="WP_243065615.1">
    <property type="nucleotide sequence ID" value="NZ_JAIVFP010000001.1"/>
</dbReference>
<keyword evidence="1" id="KW-0472">Membrane</keyword>